<dbReference type="GO" id="GO:0019264">
    <property type="term" value="P:glycine biosynthetic process from serine"/>
    <property type="evidence" value="ECO:0007669"/>
    <property type="project" value="TreeGrafter"/>
</dbReference>
<keyword evidence="3" id="KW-0554">One-carbon metabolism</keyword>
<dbReference type="UniPathway" id="UPA00193"/>
<evidence type="ECO:0000313" key="8">
    <source>
        <dbReference type="Proteomes" id="UP000272942"/>
    </source>
</evidence>
<dbReference type="GO" id="GO:0030170">
    <property type="term" value="F:pyridoxal phosphate binding"/>
    <property type="evidence" value="ECO:0007669"/>
    <property type="project" value="InterPro"/>
</dbReference>
<dbReference type="InterPro" id="IPR015422">
    <property type="entry name" value="PyrdxlP-dep_Trfase_small"/>
</dbReference>
<gene>
    <name evidence="7" type="ORF">ECPE_LOCUS9685</name>
</gene>
<evidence type="ECO:0000256" key="2">
    <source>
        <dbReference type="ARBA" id="ARBA00006376"/>
    </source>
</evidence>
<comment type="similarity">
    <text evidence="2">Belongs to the SHMT family.</text>
</comment>
<dbReference type="InterPro" id="IPR049943">
    <property type="entry name" value="Ser_HO-MeTrfase-like"/>
</dbReference>
<dbReference type="EMBL" id="UZAN01047806">
    <property type="protein sequence ID" value="VDP85800.1"/>
    <property type="molecule type" value="Genomic_DNA"/>
</dbReference>
<dbReference type="GO" id="GO:0005739">
    <property type="term" value="C:mitochondrion"/>
    <property type="evidence" value="ECO:0007669"/>
    <property type="project" value="TreeGrafter"/>
</dbReference>
<dbReference type="InterPro" id="IPR019798">
    <property type="entry name" value="Ser_HO-MeTrfase_PLP_BS"/>
</dbReference>
<proteinExistence type="inferred from homology"/>
<dbReference type="PANTHER" id="PTHR11680:SF35">
    <property type="entry name" value="SERINE HYDROXYMETHYLTRANSFERASE 1"/>
    <property type="match status" value="1"/>
</dbReference>
<dbReference type="Pfam" id="PF00464">
    <property type="entry name" value="SHMT"/>
    <property type="match status" value="1"/>
</dbReference>
<dbReference type="InterPro" id="IPR039429">
    <property type="entry name" value="SHMT-like_dom"/>
</dbReference>
<protein>
    <recommendedName>
        <fullName evidence="6">Serine hydroxymethyltransferase-like domain-containing protein</fullName>
    </recommendedName>
</protein>
<accession>A0A3P8H4Q1</accession>
<evidence type="ECO:0000313" key="7">
    <source>
        <dbReference type="EMBL" id="VDP85800.1"/>
    </source>
</evidence>
<keyword evidence="4" id="KW-0808">Transferase</keyword>
<keyword evidence="5" id="KW-0663">Pyridoxal phosphate</keyword>
<dbReference type="AlphaFoldDB" id="A0A3P8H4Q1"/>
<dbReference type="GO" id="GO:0004372">
    <property type="term" value="F:glycine hydroxymethyltransferase activity"/>
    <property type="evidence" value="ECO:0007669"/>
    <property type="project" value="TreeGrafter"/>
</dbReference>
<dbReference type="OrthoDB" id="10265628at2759"/>
<name>A0A3P8H4Q1_9TREM</name>
<dbReference type="PANTHER" id="PTHR11680">
    <property type="entry name" value="SERINE HYDROXYMETHYLTRANSFERASE"/>
    <property type="match status" value="1"/>
</dbReference>
<dbReference type="GO" id="GO:0035999">
    <property type="term" value="P:tetrahydrofolate interconversion"/>
    <property type="evidence" value="ECO:0007669"/>
    <property type="project" value="UniProtKB-UniPathway"/>
</dbReference>
<reference evidence="7 8" key="1">
    <citation type="submission" date="2018-11" db="EMBL/GenBank/DDBJ databases">
        <authorList>
            <consortium name="Pathogen Informatics"/>
        </authorList>
    </citation>
    <scope>NUCLEOTIDE SEQUENCE [LARGE SCALE GENOMIC DNA]</scope>
    <source>
        <strain evidence="7 8">Egypt</strain>
    </source>
</reference>
<evidence type="ECO:0000259" key="6">
    <source>
        <dbReference type="Pfam" id="PF00464"/>
    </source>
</evidence>
<dbReference type="Proteomes" id="UP000272942">
    <property type="component" value="Unassembled WGS sequence"/>
</dbReference>
<dbReference type="PROSITE" id="PS00096">
    <property type="entry name" value="SHMT"/>
    <property type="match status" value="1"/>
</dbReference>
<dbReference type="InterPro" id="IPR015421">
    <property type="entry name" value="PyrdxlP-dep_Trfase_major"/>
</dbReference>
<evidence type="ECO:0000256" key="3">
    <source>
        <dbReference type="ARBA" id="ARBA00022563"/>
    </source>
</evidence>
<keyword evidence="8" id="KW-1185">Reference proteome</keyword>
<dbReference type="Gene3D" id="3.90.1150.10">
    <property type="entry name" value="Aspartate Aminotransferase, domain 1"/>
    <property type="match status" value="1"/>
</dbReference>
<evidence type="ECO:0000256" key="4">
    <source>
        <dbReference type="ARBA" id="ARBA00022679"/>
    </source>
</evidence>
<sequence length="387" mass="42702">MYFITGRLPRGTQFVDEMERLSQNRLLNVFKLKQPDEDMRSAAWGVNVQPLSGSPSNFAVFTALLDPGDRIMGLDVTCGGHPSHGYSKLKKKMSAASVYFETKPYQLDMQTELIDYDALEKDAKLFKPKLIIAGTCTHPRLFDYPRLRQICDFVGAILLSDMAHISGLVAAGVVPSPFALSDVVTSTTHKTLRGPRSGMIFFRRYSRENDRFDSLRPLNAQDYETRINDAVFPGLQSGPHENVIAGVAMQPEFKNYSRQVLLNAQALAKGLQSRGVRLVSGGTDLHFVVADLTSSPGRPRLSSGDAVRAQIVADACGLTFMFSLNDIGAALIKRLGYPQPDPRGYVFEPSKVRLILPLVLVLHGSPSIGHLLLLKHSVHDCLFNKTT</sequence>
<feature type="domain" description="Serine hydroxymethyltransferase-like" evidence="6">
    <location>
        <begin position="10"/>
        <end position="294"/>
    </location>
</feature>
<evidence type="ECO:0000256" key="1">
    <source>
        <dbReference type="ARBA" id="ARBA00001933"/>
    </source>
</evidence>
<organism evidence="7 8">
    <name type="scientific">Echinostoma caproni</name>
    <dbReference type="NCBI Taxonomy" id="27848"/>
    <lineage>
        <taxon>Eukaryota</taxon>
        <taxon>Metazoa</taxon>
        <taxon>Spiralia</taxon>
        <taxon>Lophotrochozoa</taxon>
        <taxon>Platyhelminthes</taxon>
        <taxon>Trematoda</taxon>
        <taxon>Digenea</taxon>
        <taxon>Plagiorchiida</taxon>
        <taxon>Echinostomata</taxon>
        <taxon>Echinostomatoidea</taxon>
        <taxon>Echinostomatidae</taxon>
        <taxon>Echinostoma</taxon>
    </lineage>
</organism>
<evidence type="ECO:0000256" key="5">
    <source>
        <dbReference type="ARBA" id="ARBA00022898"/>
    </source>
</evidence>
<dbReference type="SUPFAM" id="SSF53383">
    <property type="entry name" value="PLP-dependent transferases"/>
    <property type="match status" value="1"/>
</dbReference>
<comment type="cofactor">
    <cofactor evidence="1">
        <name>pyridoxal 5'-phosphate</name>
        <dbReference type="ChEBI" id="CHEBI:597326"/>
    </cofactor>
</comment>
<dbReference type="Gene3D" id="3.40.640.10">
    <property type="entry name" value="Type I PLP-dependent aspartate aminotransferase-like (Major domain)"/>
    <property type="match status" value="1"/>
</dbReference>
<dbReference type="InterPro" id="IPR015424">
    <property type="entry name" value="PyrdxlP-dep_Trfase"/>
</dbReference>